<comment type="caution">
    <text evidence="3">The sequence shown here is derived from an EMBL/GenBank/DDBJ whole genome shotgun (WGS) entry which is preliminary data.</text>
</comment>
<proteinExistence type="predicted"/>
<gene>
    <name evidence="3" type="primary">pseG</name>
    <name evidence="3" type="ORF">EG028_14505</name>
</gene>
<name>A0A3N4M9U6_9BACT</name>
<dbReference type="Proteomes" id="UP000279089">
    <property type="component" value="Unassembled WGS sequence"/>
</dbReference>
<dbReference type="OrthoDB" id="6290225at2"/>
<dbReference type="RefSeq" id="WP_120517168.1">
    <property type="nucleotide sequence ID" value="NZ_QXZY01000008.1"/>
</dbReference>
<feature type="binding site" evidence="2">
    <location>
        <position position="154"/>
    </location>
    <ligand>
        <name>substrate</name>
    </ligand>
</feature>
<evidence type="ECO:0000313" key="3">
    <source>
        <dbReference type="EMBL" id="RPD40514.1"/>
    </source>
</evidence>
<dbReference type="EC" id="3.6.1.57" evidence="3"/>
<sequence>MMPARTKILFRCDGSQQIGLGHVVRSCALAMMLGEKFECSFFIRDPSPALSRYIKEAGFALTSLPGTVIEEEAAAWAEHLEGDEILVLDGYAFNTRYQQLLKTKGNKIVCIDDIHAYKFVADIVINHAPGVDESMYSLSEGGKLFTGPQFALIRKSFLQQALNGKKKGTDDTIFVCLGGADPSNTTLSVIQNIYTRAQHLTRNITVNLVLGSAYKYEDTLALQETGMVQLNIFRNLSAELLIEVMQRCSIAICSASTICFEYAAVSTGTIFLCKTADNQAEFYTHMLQNKFAEDFFSGFYPEDGSFSRQDQHKFADLLDGKQRQRILDIFEELVR</sequence>
<evidence type="ECO:0000256" key="1">
    <source>
        <dbReference type="PIRSR" id="PIRSR620023-1"/>
    </source>
</evidence>
<dbReference type="EMBL" id="RMBX01000007">
    <property type="protein sequence ID" value="RPD40514.1"/>
    <property type="molecule type" value="Genomic_DNA"/>
</dbReference>
<dbReference type="GO" id="GO:0016787">
    <property type="term" value="F:hydrolase activity"/>
    <property type="evidence" value="ECO:0007669"/>
    <property type="project" value="UniProtKB-KW"/>
</dbReference>
<keyword evidence="3" id="KW-0378">Hydrolase</keyword>
<dbReference type="Gene3D" id="3.40.50.11190">
    <property type="match status" value="1"/>
</dbReference>
<feature type="binding site" evidence="2">
    <location>
        <position position="261"/>
    </location>
    <ligand>
        <name>substrate</name>
    </ligand>
</feature>
<feature type="active site" description="Proton acceptor" evidence="1">
    <location>
        <position position="22"/>
    </location>
</feature>
<dbReference type="NCBIfam" id="TIGR03590">
    <property type="entry name" value="PseG"/>
    <property type="match status" value="1"/>
</dbReference>
<dbReference type="InterPro" id="IPR020023">
    <property type="entry name" value="PseG"/>
</dbReference>
<accession>A0A3N4M9U6</accession>
<evidence type="ECO:0000313" key="4">
    <source>
        <dbReference type="Proteomes" id="UP000279089"/>
    </source>
</evidence>
<organism evidence="3 4">
    <name type="scientific">Chitinophaga barathri</name>
    <dbReference type="NCBI Taxonomy" id="1647451"/>
    <lineage>
        <taxon>Bacteria</taxon>
        <taxon>Pseudomonadati</taxon>
        <taxon>Bacteroidota</taxon>
        <taxon>Chitinophagia</taxon>
        <taxon>Chitinophagales</taxon>
        <taxon>Chitinophagaceae</taxon>
        <taxon>Chitinophaga</taxon>
    </lineage>
</organism>
<protein>
    <submittedName>
        <fullName evidence="3">UDP-2,4-diacetamido-2,4, 6-trideoxy-beta-L-altropyranose hydrolase</fullName>
        <ecNumber evidence="3">3.6.1.57</ecNumber>
    </submittedName>
</protein>
<keyword evidence="4" id="KW-1185">Reference proteome</keyword>
<evidence type="ECO:0000256" key="2">
    <source>
        <dbReference type="PIRSR" id="PIRSR620023-2"/>
    </source>
</evidence>
<dbReference type="Gene3D" id="3.40.50.2000">
    <property type="entry name" value="Glycogen Phosphorylase B"/>
    <property type="match status" value="1"/>
</dbReference>
<reference evidence="4" key="1">
    <citation type="submission" date="2018-11" db="EMBL/GenBank/DDBJ databases">
        <title>Chitinophaga lutea sp.nov., isolate from arsenic contaminated soil.</title>
        <authorList>
            <person name="Zong Y."/>
        </authorList>
    </citation>
    <scope>NUCLEOTIDE SEQUENCE [LARGE SCALE GENOMIC DNA]</scope>
    <source>
        <strain evidence="4">YLT18</strain>
    </source>
</reference>
<dbReference type="AlphaFoldDB" id="A0A3N4M9U6"/>